<dbReference type="SUPFAM" id="SSF56300">
    <property type="entry name" value="Metallo-dependent phosphatases"/>
    <property type="match status" value="1"/>
</dbReference>
<evidence type="ECO:0000313" key="1">
    <source>
        <dbReference type="EMBL" id="MDR6245217.1"/>
    </source>
</evidence>
<dbReference type="GO" id="GO:0004527">
    <property type="term" value="F:exonuclease activity"/>
    <property type="evidence" value="ECO:0007669"/>
    <property type="project" value="UniProtKB-KW"/>
</dbReference>
<protein>
    <submittedName>
        <fullName evidence="1">DNA repair exonuclease SbcCD nuclease subunit</fullName>
    </submittedName>
</protein>
<keyword evidence="2" id="KW-1185">Reference proteome</keyword>
<dbReference type="Gene3D" id="3.60.21.10">
    <property type="match status" value="1"/>
</dbReference>
<dbReference type="InterPro" id="IPR029052">
    <property type="entry name" value="Metallo-depent_PP-like"/>
</dbReference>
<sequence length="236" mass="28194">MIYITGDVHGMPWLSKRLNTRSFPEQKQLTKQDIVIIAGDFGLIWDGQKEDRYWLKWLDEVKPFTTVFIDGNHENFDLLEQFPVEQWNGGGVHRINDSVLHLMRGQVYTIEDKRFFTFGGAASHDREYRKEGKSWWAREMPSAEEYACGLQQLEKHGWDIDVVITHTCSTESLDWIKQHYDTDVEQDEMHDYFQTIQDKLNYRQWWFGHYHHDVELPKRQRLIYHDIVQIEIGSSE</sequence>
<accession>A0ABU1J3S0</accession>
<keyword evidence="1" id="KW-0378">Hydrolase</keyword>
<organism evidence="1 2">
    <name type="scientific">Paenibacillus hunanensis</name>
    <dbReference type="NCBI Taxonomy" id="539262"/>
    <lineage>
        <taxon>Bacteria</taxon>
        <taxon>Bacillati</taxon>
        <taxon>Bacillota</taxon>
        <taxon>Bacilli</taxon>
        <taxon>Bacillales</taxon>
        <taxon>Paenibacillaceae</taxon>
        <taxon>Paenibacillus</taxon>
    </lineage>
</organism>
<dbReference type="EMBL" id="JAVDQH010000012">
    <property type="protein sequence ID" value="MDR6245217.1"/>
    <property type="molecule type" value="Genomic_DNA"/>
</dbReference>
<gene>
    <name evidence="1" type="ORF">JOC58_003116</name>
</gene>
<comment type="caution">
    <text evidence="1">The sequence shown here is derived from an EMBL/GenBank/DDBJ whole genome shotgun (WGS) entry which is preliminary data.</text>
</comment>
<dbReference type="RefSeq" id="WP_188776496.1">
    <property type="nucleotide sequence ID" value="NZ_BMMB01000007.1"/>
</dbReference>
<keyword evidence="1" id="KW-0269">Exonuclease</keyword>
<reference evidence="1 2" key="1">
    <citation type="submission" date="2023-07" db="EMBL/GenBank/DDBJ databases">
        <title>Genomic Encyclopedia of Type Strains, Phase IV (KMG-IV): sequencing the most valuable type-strain genomes for metagenomic binning, comparative biology and taxonomic classification.</title>
        <authorList>
            <person name="Goeker M."/>
        </authorList>
    </citation>
    <scope>NUCLEOTIDE SEQUENCE [LARGE SCALE GENOMIC DNA]</scope>
    <source>
        <strain evidence="1 2">DSM 22170</strain>
    </source>
</reference>
<keyword evidence="1" id="KW-0540">Nuclease</keyword>
<name>A0ABU1J3S0_9BACL</name>
<proteinExistence type="predicted"/>
<evidence type="ECO:0000313" key="2">
    <source>
        <dbReference type="Proteomes" id="UP001185028"/>
    </source>
</evidence>
<dbReference type="Proteomes" id="UP001185028">
    <property type="component" value="Unassembled WGS sequence"/>
</dbReference>